<keyword evidence="1" id="KW-0812">Transmembrane</keyword>
<dbReference type="Pfam" id="PF05795">
    <property type="entry name" value="Plasmodium_Vir"/>
    <property type="match status" value="1"/>
</dbReference>
<keyword evidence="1" id="KW-0472">Membrane</keyword>
<dbReference type="VEuPathDB" id="PlasmoDB:PocGH01_00123000"/>
<dbReference type="InterPro" id="IPR008780">
    <property type="entry name" value="Plasmodium_Vir"/>
</dbReference>
<evidence type="ECO:0000256" key="1">
    <source>
        <dbReference type="SAM" id="Phobius"/>
    </source>
</evidence>
<proteinExistence type="predicted"/>
<dbReference type="EMBL" id="FLQU01001770">
    <property type="protein sequence ID" value="SBS94443.1"/>
    <property type="molecule type" value="Genomic_DNA"/>
</dbReference>
<protein>
    <submittedName>
        <fullName evidence="2">PIR Superfamily Protein</fullName>
    </submittedName>
</protein>
<accession>A0A1A8WQ86</accession>
<dbReference type="Proteomes" id="UP000078560">
    <property type="component" value="Unassembled WGS sequence"/>
</dbReference>
<sequence length="336" mass="39355">MEIPDNNNCDLPSERIYNNFDNVETSETYKSFCNSYESTLGKYPDLQELCFKLVSNLYKLNEKESSGSNMKEQCTYLNFWKQKNVIDIVQGNASITYIIILHTIWDQIINSHYISKKDICSPKYFSSIGIDYIKKWEKMHNYNNNYKQLETAFNSKENCKEKYCNDIADVTNIYNEFVHVCNGENKQRCPDFWGIFQNNYEASSNIEQQCTDIYIKLGLYKVKMSLGDPGEETYIEQYETTYAFSFFEKIIGYSIKKYLSKSLYYFKLVVAPILLILLFYFFMKKLSLFGSKISPRVDNLRKMWRNVQGVTNPATLLHPPKPPLGGNKMGLPYMPK</sequence>
<dbReference type="AlphaFoldDB" id="A0A1A8WQ86"/>
<reference evidence="3" key="1">
    <citation type="submission" date="2016-05" db="EMBL/GenBank/DDBJ databases">
        <authorList>
            <person name="Naeem Raeece"/>
        </authorList>
    </citation>
    <scope>NUCLEOTIDE SEQUENCE [LARGE SCALE GENOMIC DNA]</scope>
</reference>
<gene>
    <name evidence="2" type="ORF">POVCU2_0088040</name>
</gene>
<name>A0A1A8WQ86_PLAOA</name>
<evidence type="ECO:0000313" key="2">
    <source>
        <dbReference type="EMBL" id="SBS94443.1"/>
    </source>
</evidence>
<keyword evidence="1" id="KW-1133">Transmembrane helix</keyword>
<feature type="transmembrane region" description="Helical" evidence="1">
    <location>
        <begin position="264"/>
        <end position="283"/>
    </location>
</feature>
<organism evidence="2 3">
    <name type="scientific">Plasmodium ovale curtisi</name>
    <dbReference type="NCBI Taxonomy" id="864141"/>
    <lineage>
        <taxon>Eukaryota</taxon>
        <taxon>Sar</taxon>
        <taxon>Alveolata</taxon>
        <taxon>Apicomplexa</taxon>
        <taxon>Aconoidasida</taxon>
        <taxon>Haemosporida</taxon>
        <taxon>Plasmodiidae</taxon>
        <taxon>Plasmodium</taxon>
        <taxon>Plasmodium (Plasmodium)</taxon>
    </lineage>
</organism>
<evidence type="ECO:0000313" key="3">
    <source>
        <dbReference type="Proteomes" id="UP000078560"/>
    </source>
</evidence>